<dbReference type="GO" id="GO:0003968">
    <property type="term" value="F:RNA-directed RNA polymerase activity"/>
    <property type="evidence" value="ECO:0007669"/>
    <property type="project" value="InterPro"/>
</dbReference>
<evidence type="ECO:0000256" key="6">
    <source>
        <dbReference type="SAM" id="MobiDB-lite"/>
    </source>
</evidence>
<feature type="compositionally biased region" description="Polar residues" evidence="6">
    <location>
        <begin position="1070"/>
        <end position="1083"/>
    </location>
</feature>
<feature type="domain" description="RdRp catalytic" evidence="7">
    <location>
        <begin position="635"/>
        <end position="756"/>
    </location>
</feature>
<evidence type="ECO:0000256" key="2">
    <source>
        <dbReference type="ARBA" id="ARBA00022679"/>
    </source>
</evidence>
<feature type="compositionally biased region" description="Low complexity" evidence="6">
    <location>
        <begin position="1014"/>
        <end position="1030"/>
    </location>
</feature>
<dbReference type="Pfam" id="PF19222">
    <property type="entry name" value="Noda_Vmethyltr"/>
    <property type="match status" value="1"/>
</dbReference>
<dbReference type="EMBL" id="KX883111">
    <property type="protein sequence ID" value="APG76286.1"/>
    <property type="molecule type" value="Genomic_RNA"/>
</dbReference>
<dbReference type="PROSITE" id="PS50507">
    <property type="entry name" value="RDRP_SSRNA_POS"/>
    <property type="match status" value="1"/>
</dbReference>
<feature type="compositionally biased region" description="Basic residues" evidence="6">
    <location>
        <begin position="1045"/>
        <end position="1054"/>
    </location>
</feature>
<organism evidence="8">
    <name type="scientific">Beihai noda-like virus 13</name>
    <dbReference type="NCBI Taxonomy" id="1922466"/>
    <lineage>
        <taxon>Viruses</taxon>
        <taxon>Riboviria</taxon>
    </lineage>
</organism>
<dbReference type="SUPFAM" id="SSF56672">
    <property type="entry name" value="DNA/RNA polymerases"/>
    <property type="match status" value="1"/>
</dbReference>
<feature type="region of interest" description="Disordered" evidence="6">
    <location>
        <begin position="949"/>
        <end position="1129"/>
    </location>
</feature>
<proteinExistence type="inferred from homology"/>
<feature type="compositionally biased region" description="Low complexity" evidence="6">
    <location>
        <begin position="1105"/>
        <end position="1129"/>
    </location>
</feature>
<evidence type="ECO:0000256" key="3">
    <source>
        <dbReference type="ARBA" id="ARBA00022695"/>
    </source>
</evidence>
<name>A0A1L3KFU5_9VIRU</name>
<sequence>MLSKNINNGMTGEIIPSIIKIIRSGPLTEVMSSIAKIFEWVRKLLSVARPKLWEAVSRWCAEFWAGFRCGVKLWAMLGAFAVLAQAEMAVYRTRAYKEWALKRRAQIVDTHRTTINAGVRRALQSRLVPLTSTVSKSHSHAEAASERNAATEIMLAAVRSAGFVPYVISGSPREVTEQGVRRHYCLADLNQDMKEDPLTDKHVIVMTDVDYYVDMPRLIARGRPIMTYNFHPEEVSGEVNNGYFTIKDDEVEYRVTGGKTVRHPIWDYNQDVVYCPRPIVGFWATLRDWASWLFPWFIKSNGGVVAHIDSARMSKHRRITTIVPFADIATDQRLNVYGTDLTRCTYKVGRGAQKEGLPEYNYNSLVYIAEDGPKISVGREGEIACATMPLGEFEAMQIAYHESDKKHLSDTWRRSKLEGNAPAVLHAFLSLNARPATVVHKPGQLAKHFTCLSEDKRVNPYDEPKEYARAFAAPPLSAEAVYPTQSQANDVEGIAGRVLAPIKDSKARLNIRPEYLKYAKEFVELMVPEPGTGKPWSTAQVDEKQSRPTQQLRSKARLWDVRERFEVKAFQKREAYNTPNHPRNISTVTTTHTLNLSCYTYAFKESVLKKQAWYMPGRTPSQIASALQDYCATEETIHQTDYSRFDGYINRWLRVNIEHACMLRWVHSDHWAELEALLKDELHPKARNRTIVYDPEDSRLSGSPLTTDGNTEIRSFPSYAAARMSGMSTAQAAHAIGLSYGDDGISSGLVPADLLVKVSSDLGLKLTVEATVSRGEPVTFLSRLFVDPWTSPTSVQSPRRALLKLHTTSNSHLDIEDCGRAKVSGYLVTDARTPFIGDWCRTYLRCIDSAQITVDEFVSGVVPKDITTWWAAGEDFAANTWPQQEAENTLGLIAEDLGVTTGELRDHITALRQYSGDVMSIPTLEITKYDAPKVDCVVDGVVHHVGSVPTQIAQQTTDNDKPKNVPGMYRTNDAKSSQEVPSRTRESEFRPFTGGRGAPRNATGAPKDSQFGVAQQRSAVRSSDRVSAARGAPANLQPTAEQLRRAPRRQHHGRTGNSGTRVVPSRPDRAQSTGDPTSSTNQHTNRRRTRPRRGGRQRTDPRPPTTDTRQPSGASSSATADGSPSAGGE</sequence>
<keyword evidence="2" id="KW-0808">Transferase</keyword>
<feature type="compositionally biased region" description="Basic residues" evidence="6">
    <location>
        <begin position="1084"/>
        <end position="1096"/>
    </location>
</feature>
<dbReference type="GO" id="GO:0039694">
    <property type="term" value="P:viral RNA genome replication"/>
    <property type="evidence" value="ECO:0007669"/>
    <property type="project" value="InterPro"/>
</dbReference>
<evidence type="ECO:0000256" key="1">
    <source>
        <dbReference type="ARBA" id="ARBA00007751"/>
    </source>
</evidence>
<dbReference type="InterPro" id="IPR007094">
    <property type="entry name" value="RNA-dir_pol_PSvirus"/>
</dbReference>
<comment type="similarity">
    <text evidence="1">Belongs to the nodaviridae RNA polymerase family.</text>
</comment>
<evidence type="ECO:0000313" key="8">
    <source>
        <dbReference type="EMBL" id="APG76286.1"/>
    </source>
</evidence>
<accession>A0A1L3KFU5</accession>
<dbReference type="CDD" id="cd23173">
    <property type="entry name" value="ps-ssRNAv_Nodaviridae_RdRp"/>
    <property type="match status" value="1"/>
</dbReference>
<evidence type="ECO:0000259" key="7">
    <source>
        <dbReference type="PROSITE" id="PS50507"/>
    </source>
</evidence>
<keyword evidence="4" id="KW-0693">Viral RNA replication</keyword>
<dbReference type="InterPro" id="IPR043647">
    <property type="entry name" value="Noda_Vmethyltr_dom"/>
</dbReference>
<dbReference type="InterPro" id="IPR043502">
    <property type="entry name" value="DNA/RNA_pol_sf"/>
</dbReference>
<reference evidence="8" key="1">
    <citation type="journal article" date="2016" name="Nature">
        <title>Redefining the invertebrate RNA virosphere.</title>
        <authorList>
            <person name="Shi M."/>
            <person name="Lin X.D."/>
            <person name="Tian J.H."/>
            <person name="Chen L.J."/>
            <person name="Chen X."/>
            <person name="Li C.X."/>
            <person name="Qin X.C."/>
            <person name="Li J."/>
            <person name="Cao J.P."/>
            <person name="Eden J.S."/>
            <person name="Buchmann J."/>
            <person name="Wang W."/>
            <person name="Xu J."/>
            <person name="Holmes E.C."/>
            <person name="Zhang Y.Z."/>
        </authorList>
    </citation>
    <scope>NUCLEOTIDE SEQUENCE</scope>
    <source>
        <strain evidence="8">HOU158094</strain>
    </source>
</reference>
<evidence type="ECO:0000256" key="4">
    <source>
        <dbReference type="ARBA" id="ARBA00022953"/>
    </source>
</evidence>
<evidence type="ECO:0000256" key="5">
    <source>
        <dbReference type="ARBA" id="ARBA00032757"/>
    </source>
</evidence>
<protein>
    <recommendedName>
        <fullName evidence="5">RNA replicase</fullName>
    </recommendedName>
</protein>
<keyword evidence="3" id="KW-0548">Nucleotidyltransferase</keyword>